<protein>
    <submittedName>
        <fullName evidence="3">Uncharacterized protein</fullName>
    </submittedName>
</protein>
<reference evidence="3" key="1">
    <citation type="journal article" date="2021" name="Sci. Rep.">
        <title>Diploid genomic architecture of Nitzschia inconspicua, an elite biomass production diatom.</title>
        <authorList>
            <person name="Oliver A."/>
            <person name="Podell S."/>
            <person name="Pinowska A."/>
            <person name="Traller J.C."/>
            <person name="Smith S.R."/>
            <person name="McClure R."/>
            <person name="Beliaev A."/>
            <person name="Bohutskyi P."/>
            <person name="Hill E.A."/>
            <person name="Rabines A."/>
            <person name="Zheng H."/>
            <person name="Allen L.Z."/>
            <person name="Kuo A."/>
            <person name="Grigoriev I.V."/>
            <person name="Allen A.E."/>
            <person name="Hazlebeck D."/>
            <person name="Allen E.E."/>
        </authorList>
    </citation>
    <scope>NUCLEOTIDE SEQUENCE</scope>
    <source>
        <strain evidence="3">Hildebrandi</strain>
    </source>
</reference>
<feature type="region of interest" description="Disordered" evidence="2">
    <location>
        <begin position="1"/>
        <end position="20"/>
    </location>
</feature>
<dbReference type="OrthoDB" id="47578at2759"/>
<evidence type="ECO:0000256" key="1">
    <source>
        <dbReference type="SAM" id="Coils"/>
    </source>
</evidence>
<gene>
    <name evidence="3" type="ORF">IV203_007366</name>
</gene>
<name>A0A9K3KEI8_9STRA</name>
<proteinExistence type="predicted"/>
<comment type="caution">
    <text evidence="3">The sequence shown here is derived from an EMBL/GenBank/DDBJ whole genome shotgun (WGS) entry which is preliminary data.</text>
</comment>
<feature type="region of interest" description="Disordered" evidence="2">
    <location>
        <begin position="128"/>
        <end position="156"/>
    </location>
</feature>
<accession>A0A9K3KEI8</accession>
<keyword evidence="1" id="KW-0175">Coiled coil</keyword>
<dbReference type="AlphaFoldDB" id="A0A9K3KEI8"/>
<organism evidence="3 4">
    <name type="scientific">Nitzschia inconspicua</name>
    <dbReference type="NCBI Taxonomy" id="303405"/>
    <lineage>
        <taxon>Eukaryota</taxon>
        <taxon>Sar</taxon>
        <taxon>Stramenopiles</taxon>
        <taxon>Ochrophyta</taxon>
        <taxon>Bacillariophyta</taxon>
        <taxon>Bacillariophyceae</taxon>
        <taxon>Bacillariophycidae</taxon>
        <taxon>Bacillariales</taxon>
        <taxon>Bacillariaceae</taxon>
        <taxon>Nitzschia</taxon>
    </lineage>
</organism>
<sequence length="311" mass="34481">MFEAWQAQQKAQKDEDRKAKSAAAAALQSYRRDGLSEEETKLAILREQERLQKLEAEQKLRNYRGQMSEEEARLFAQRQEELRKKQLMEEQLRNNGVVTANQVGVHASLRGIENSGAVSAIAAQYTSNQKEEQQQQEQEQSSQAIGTKSSSAESMVPDASFCTQTQIPFTTNGEEYDTSVPLETEKTMLTEASMTPVPPVSPIASQVSFVFGILTASDMPPQVDGYLAKADQIVKTIVAENPNNFVALAPSLTYPTVKSIEKDFARTDANRFMVTVSIDFTAPTASLVQDFQRQVVEAIRIAIANGTFTKE</sequence>
<keyword evidence="4" id="KW-1185">Reference proteome</keyword>
<feature type="compositionally biased region" description="Polar residues" evidence="2">
    <location>
        <begin position="1"/>
        <end position="10"/>
    </location>
</feature>
<reference evidence="3" key="2">
    <citation type="submission" date="2021-04" db="EMBL/GenBank/DDBJ databases">
        <authorList>
            <person name="Podell S."/>
        </authorList>
    </citation>
    <scope>NUCLEOTIDE SEQUENCE</scope>
    <source>
        <strain evidence="3">Hildebrandi</strain>
    </source>
</reference>
<evidence type="ECO:0000313" key="4">
    <source>
        <dbReference type="Proteomes" id="UP000693970"/>
    </source>
</evidence>
<feature type="compositionally biased region" description="Polar residues" evidence="2">
    <location>
        <begin position="144"/>
        <end position="153"/>
    </location>
</feature>
<feature type="coiled-coil region" evidence="1">
    <location>
        <begin position="37"/>
        <end position="73"/>
    </location>
</feature>
<evidence type="ECO:0000256" key="2">
    <source>
        <dbReference type="SAM" id="MobiDB-lite"/>
    </source>
</evidence>
<dbReference type="Proteomes" id="UP000693970">
    <property type="component" value="Unassembled WGS sequence"/>
</dbReference>
<dbReference type="EMBL" id="JAGRRH010000025">
    <property type="protein sequence ID" value="KAG7342274.1"/>
    <property type="molecule type" value="Genomic_DNA"/>
</dbReference>
<evidence type="ECO:0000313" key="3">
    <source>
        <dbReference type="EMBL" id="KAG7342274.1"/>
    </source>
</evidence>